<dbReference type="AlphaFoldDB" id="A0A3D2X9V8"/>
<evidence type="ECO:0000256" key="2">
    <source>
        <dbReference type="ARBA" id="ARBA00022777"/>
    </source>
</evidence>
<dbReference type="Pfam" id="PF02518">
    <property type="entry name" value="HATPase_c"/>
    <property type="match status" value="1"/>
</dbReference>
<keyword evidence="1" id="KW-0597">Phosphoprotein</keyword>
<evidence type="ECO:0000256" key="3">
    <source>
        <dbReference type="ARBA" id="ARBA00023012"/>
    </source>
</evidence>
<dbReference type="PANTHER" id="PTHR43547:SF2">
    <property type="entry name" value="HYBRID SIGNAL TRANSDUCTION HISTIDINE KINASE C"/>
    <property type="match status" value="1"/>
</dbReference>
<comment type="caution">
    <text evidence="5">The sequence shown here is derived from an EMBL/GenBank/DDBJ whole genome shotgun (WGS) entry which is preliminary data.</text>
</comment>
<dbReference type="InterPro" id="IPR036890">
    <property type="entry name" value="HATPase_C_sf"/>
</dbReference>
<dbReference type="Gene3D" id="3.30.565.10">
    <property type="entry name" value="Histidine kinase-like ATPase, C-terminal domain"/>
    <property type="match status" value="1"/>
</dbReference>
<protein>
    <recommendedName>
        <fullName evidence="4">Histidine kinase domain-containing protein</fullName>
    </recommendedName>
</protein>
<dbReference type="PROSITE" id="PS50109">
    <property type="entry name" value="HIS_KIN"/>
    <property type="match status" value="1"/>
</dbReference>
<reference evidence="5 6" key="1">
    <citation type="journal article" date="2018" name="Nat. Biotechnol.">
        <title>A standardized bacterial taxonomy based on genome phylogeny substantially revises the tree of life.</title>
        <authorList>
            <person name="Parks D.H."/>
            <person name="Chuvochina M."/>
            <person name="Waite D.W."/>
            <person name="Rinke C."/>
            <person name="Skarshewski A."/>
            <person name="Chaumeil P.A."/>
            <person name="Hugenholtz P."/>
        </authorList>
    </citation>
    <scope>NUCLEOTIDE SEQUENCE [LARGE SCALE GENOMIC DNA]</scope>
    <source>
        <strain evidence="5">UBA11728</strain>
    </source>
</reference>
<dbReference type="SUPFAM" id="SSF55874">
    <property type="entry name" value="ATPase domain of HSP90 chaperone/DNA topoisomerase II/histidine kinase"/>
    <property type="match status" value="1"/>
</dbReference>
<evidence type="ECO:0000256" key="1">
    <source>
        <dbReference type="ARBA" id="ARBA00022553"/>
    </source>
</evidence>
<accession>A0A3D2X9V8</accession>
<keyword evidence="2" id="KW-0808">Transferase</keyword>
<feature type="domain" description="Histidine kinase" evidence="4">
    <location>
        <begin position="1"/>
        <end position="145"/>
    </location>
</feature>
<evidence type="ECO:0000313" key="6">
    <source>
        <dbReference type="Proteomes" id="UP000262969"/>
    </source>
</evidence>
<name>A0A3D2X9V8_9FIRM</name>
<evidence type="ECO:0000313" key="5">
    <source>
        <dbReference type="EMBL" id="HCL03930.1"/>
    </source>
</evidence>
<gene>
    <name evidence="5" type="ORF">DHW61_16240</name>
</gene>
<keyword evidence="3" id="KW-0902">Two-component regulatory system</keyword>
<dbReference type="InterPro" id="IPR003594">
    <property type="entry name" value="HATPase_dom"/>
</dbReference>
<dbReference type="SMART" id="SM00387">
    <property type="entry name" value="HATPase_c"/>
    <property type="match status" value="1"/>
</dbReference>
<dbReference type="GO" id="GO:0000155">
    <property type="term" value="F:phosphorelay sensor kinase activity"/>
    <property type="evidence" value="ECO:0007669"/>
    <property type="project" value="TreeGrafter"/>
</dbReference>
<dbReference type="PANTHER" id="PTHR43547">
    <property type="entry name" value="TWO-COMPONENT HISTIDINE KINASE"/>
    <property type="match status" value="1"/>
</dbReference>
<organism evidence="5 6">
    <name type="scientific">Lachnoclostridium phytofermentans</name>
    <dbReference type="NCBI Taxonomy" id="66219"/>
    <lineage>
        <taxon>Bacteria</taxon>
        <taxon>Bacillati</taxon>
        <taxon>Bacillota</taxon>
        <taxon>Clostridia</taxon>
        <taxon>Lachnospirales</taxon>
        <taxon>Lachnospiraceae</taxon>
    </lineage>
</organism>
<proteinExistence type="predicted"/>
<keyword evidence="2" id="KW-0418">Kinase</keyword>
<dbReference type="EMBL" id="DPVV01000533">
    <property type="protein sequence ID" value="HCL03930.1"/>
    <property type="molecule type" value="Genomic_DNA"/>
</dbReference>
<dbReference type="InterPro" id="IPR005467">
    <property type="entry name" value="His_kinase_dom"/>
</dbReference>
<dbReference type="Proteomes" id="UP000262969">
    <property type="component" value="Unassembled WGS sequence"/>
</dbReference>
<sequence length="146" mass="16734">MIIDGIMKESTVICNLKGIELITHNKVSEADIILNRDLVERAVLNLIKNAVEHTNSRKMIKLYFECLENKLVISVEDFGKGFTSEALKYAKNQFYTEKSERSEEHYGLGMYFASNVAEKYNGSITYYNKPDQTGAMVVFEIRIVFC</sequence>
<evidence type="ECO:0000259" key="4">
    <source>
        <dbReference type="PROSITE" id="PS50109"/>
    </source>
</evidence>